<evidence type="ECO:0000313" key="2">
    <source>
        <dbReference type="Proteomes" id="UP000030661"/>
    </source>
</evidence>
<keyword evidence="2" id="KW-1185">Reference proteome</keyword>
<reference evidence="1" key="1">
    <citation type="journal article" date="2015" name="PeerJ">
        <title>First genomic representation of candidate bacterial phylum KSB3 points to enhanced environmental sensing as a trigger of wastewater bulking.</title>
        <authorList>
            <person name="Sekiguchi Y."/>
            <person name="Ohashi A."/>
            <person name="Parks D.H."/>
            <person name="Yamauchi T."/>
            <person name="Tyson G.W."/>
            <person name="Hugenholtz P."/>
        </authorList>
    </citation>
    <scope>NUCLEOTIDE SEQUENCE [LARGE SCALE GENOMIC DNA]</scope>
</reference>
<dbReference type="EMBL" id="DF820465">
    <property type="protein sequence ID" value="GAK57081.1"/>
    <property type="molecule type" value="Genomic_DNA"/>
</dbReference>
<sequence>MKISLTERAQKKLHEIAEKEHHKIWDIILMGFG</sequence>
<organism evidence="1">
    <name type="scientific">Vecturithrix granuli</name>
    <dbReference type="NCBI Taxonomy" id="1499967"/>
    <lineage>
        <taxon>Bacteria</taxon>
        <taxon>Candidatus Moduliflexota</taxon>
        <taxon>Candidatus Vecturitrichia</taxon>
        <taxon>Candidatus Vecturitrichales</taxon>
        <taxon>Candidatus Vecturitrichaceae</taxon>
        <taxon>Candidatus Vecturithrix</taxon>
    </lineage>
</organism>
<dbReference type="Proteomes" id="UP000030661">
    <property type="component" value="Unassembled WGS sequence"/>
</dbReference>
<dbReference type="STRING" id="1499967.U27_04045"/>
<proteinExistence type="predicted"/>
<evidence type="ECO:0000313" key="1">
    <source>
        <dbReference type="EMBL" id="GAK57081.1"/>
    </source>
</evidence>
<name>A0A081BXM6_VECG1</name>
<accession>A0A081BXM6</accession>
<protein>
    <submittedName>
        <fullName evidence="1">Uncharacterized protein</fullName>
    </submittedName>
</protein>
<gene>
    <name evidence="1" type="ORF">U27_04045</name>
</gene>
<dbReference type="AlphaFoldDB" id="A0A081BXM6"/>
<dbReference type="HOGENOM" id="CLU_220570_0_0_0"/>